<dbReference type="Pfam" id="PF24986">
    <property type="entry name" value="PRC_RimM"/>
    <property type="match status" value="1"/>
</dbReference>
<evidence type="ECO:0000256" key="1">
    <source>
        <dbReference type="ARBA" id="ARBA00022490"/>
    </source>
</evidence>
<dbReference type="Gene3D" id="2.30.30.240">
    <property type="entry name" value="PRC-barrel domain"/>
    <property type="match status" value="1"/>
</dbReference>
<dbReference type="AlphaFoldDB" id="A0A926DII0"/>
<keyword evidence="3 5" id="KW-0698">rRNA processing</keyword>
<proteinExistence type="inferred from homology"/>
<dbReference type="GO" id="GO:0005840">
    <property type="term" value="C:ribosome"/>
    <property type="evidence" value="ECO:0007669"/>
    <property type="project" value="InterPro"/>
</dbReference>
<evidence type="ECO:0000313" key="8">
    <source>
        <dbReference type="EMBL" id="MBC8537690.1"/>
    </source>
</evidence>
<evidence type="ECO:0000256" key="5">
    <source>
        <dbReference type="HAMAP-Rule" id="MF_00014"/>
    </source>
</evidence>
<sequence length="171" mass="19336">MVEYFRLAKILKPQGIKGEVKLKPYADDLSRFLELPHVYLKRQGAYEKREVTASRIYKQFAYIKMQGCDDRNTAETLRGQYLYIDREHAAKLPEGASYIADLIGLRIVDRQGAELGTLAEVIQSARVDIYSVEGKKNFLFPLAPGVVIKKDLEAGEIVVDEERLAEVSVDA</sequence>
<keyword evidence="9" id="KW-1185">Reference proteome</keyword>
<dbReference type="PANTHER" id="PTHR33692:SF1">
    <property type="entry name" value="RIBOSOME MATURATION FACTOR RIMM"/>
    <property type="match status" value="1"/>
</dbReference>
<keyword evidence="2 5" id="KW-0690">Ribosome biogenesis</keyword>
<comment type="subcellular location">
    <subcellularLocation>
        <location evidence="5">Cytoplasm</location>
    </subcellularLocation>
</comment>
<dbReference type="Gene3D" id="2.40.30.60">
    <property type="entry name" value="RimM"/>
    <property type="match status" value="1"/>
</dbReference>
<dbReference type="EMBL" id="JACRSS010000001">
    <property type="protein sequence ID" value="MBC8537690.1"/>
    <property type="molecule type" value="Genomic_DNA"/>
</dbReference>
<dbReference type="GO" id="GO:0006364">
    <property type="term" value="P:rRNA processing"/>
    <property type="evidence" value="ECO:0007669"/>
    <property type="project" value="UniProtKB-UniRule"/>
</dbReference>
<comment type="function">
    <text evidence="5">An accessory protein needed during the final step in the assembly of 30S ribosomal subunit, possibly for assembly of the head region. Essential for efficient processing of 16S rRNA. May be needed both before and after RbfA during the maturation of 16S rRNA. It has affinity for free ribosomal 30S subunits but not for 70S ribosomes.</text>
</comment>
<evidence type="ECO:0000256" key="3">
    <source>
        <dbReference type="ARBA" id="ARBA00022552"/>
    </source>
</evidence>
<comment type="caution">
    <text evidence="8">The sequence shown here is derived from an EMBL/GenBank/DDBJ whole genome shotgun (WGS) entry which is preliminary data.</text>
</comment>
<dbReference type="Proteomes" id="UP000617951">
    <property type="component" value="Unassembled WGS sequence"/>
</dbReference>
<evidence type="ECO:0000313" key="9">
    <source>
        <dbReference type="Proteomes" id="UP000617951"/>
    </source>
</evidence>
<protein>
    <recommendedName>
        <fullName evidence="5">Ribosome maturation factor RimM</fullName>
    </recommendedName>
</protein>
<name>A0A926DII0_9FIRM</name>
<organism evidence="8 9">
    <name type="scientific">Guopingia tenuis</name>
    <dbReference type="NCBI Taxonomy" id="2763656"/>
    <lineage>
        <taxon>Bacteria</taxon>
        <taxon>Bacillati</taxon>
        <taxon>Bacillota</taxon>
        <taxon>Clostridia</taxon>
        <taxon>Christensenellales</taxon>
        <taxon>Christensenellaceae</taxon>
        <taxon>Guopingia</taxon>
    </lineage>
</organism>
<keyword evidence="4 5" id="KW-0143">Chaperone</keyword>
<reference evidence="8" key="1">
    <citation type="submission" date="2020-08" db="EMBL/GenBank/DDBJ databases">
        <title>Genome public.</title>
        <authorList>
            <person name="Liu C."/>
            <person name="Sun Q."/>
        </authorList>
    </citation>
    <scope>NUCLEOTIDE SEQUENCE</scope>
    <source>
        <strain evidence="8">NSJ-63</strain>
    </source>
</reference>
<evidence type="ECO:0000259" key="6">
    <source>
        <dbReference type="Pfam" id="PF01782"/>
    </source>
</evidence>
<comment type="subunit">
    <text evidence="5">Binds ribosomal protein uS19.</text>
</comment>
<feature type="domain" description="Ribosome maturation factor RimM PRC barrel" evidence="7">
    <location>
        <begin position="101"/>
        <end position="160"/>
    </location>
</feature>
<feature type="domain" description="RimM N-terminal" evidence="6">
    <location>
        <begin position="7"/>
        <end position="87"/>
    </location>
</feature>
<dbReference type="InterPro" id="IPR056792">
    <property type="entry name" value="PRC_RimM"/>
</dbReference>
<dbReference type="SUPFAM" id="SSF50346">
    <property type="entry name" value="PRC-barrel domain"/>
    <property type="match status" value="1"/>
</dbReference>
<dbReference type="InterPro" id="IPR011961">
    <property type="entry name" value="RimM"/>
</dbReference>
<dbReference type="InterPro" id="IPR009000">
    <property type="entry name" value="Transl_B-barrel_sf"/>
</dbReference>
<dbReference type="GO" id="GO:0043022">
    <property type="term" value="F:ribosome binding"/>
    <property type="evidence" value="ECO:0007669"/>
    <property type="project" value="InterPro"/>
</dbReference>
<dbReference type="NCBIfam" id="TIGR02273">
    <property type="entry name" value="16S_RimM"/>
    <property type="match status" value="1"/>
</dbReference>
<dbReference type="PANTHER" id="PTHR33692">
    <property type="entry name" value="RIBOSOME MATURATION FACTOR RIMM"/>
    <property type="match status" value="1"/>
</dbReference>
<dbReference type="InterPro" id="IPR036976">
    <property type="entry name" value="RimM_N_sf"/>
</dbReference>
<dbReference type="SUPFAM" id="SSF50447">
    <property type="entry name" value="Translation proteins"/>
    <property type="match status" value="1"/>
</dbReference>
<dbReference type="Pfam" id="PF01782">
    <property type="entry name" value="RimM"/>
    <property type="match status" value="1"/>
</dbReference>
<evidence type="ECO:0000259" key="7">
    <source>
        <dbReference type="Pfam" id="PF24986"/>
    </source>
</evidence>
<comment type="domain">
    <text evidence="5">The PRC barrel domain binds ribosomal protein uS19.</text>
</comment>
<evidence type="ECO:0000256" key="2">
    <source>
        <dbReference type="ARBA" id="ARBA00022517"/>
    </source>
</evidence>
<accession>A0A926DII0</accession>
<evidence type="ECO:0000256" key="4">
    <source>
        <dbReference type="ARBA" id="ARBA00023186"/>
    </source>
</evidence>
<dbReference type="GO" id="GO:0005737">
    <property type="term" value="C:cytoplasm"/>
    <property type="evidence" value="ECO:0007669"/>
    <property type="project" value="UniProtKB-SubCell"/>
</dbReference>
<keyword evidence="1 5" id="KW-0963">Cytoplasm</keyword>
<comment type="similarity">
    <text evidence="5">Belongs to the RimM family.</text>
</comment>
<dbReference type="RefSeq" id="WP_249279568.1">
    <property type="nucleotide sequence ID" value="NZ_JACRSS010000001.1"/>
</dbReference>
<dbReference type="InterPro" id="IPR011033">
    <property type="entry name" value="PRC_barrel-like_sf"/>
</dbReference>
<dbReference type="HAMAP" id="MF_00014">
    <property type="entry name" value="Ribosome_mat_RimM"/>
    <property type="match status" value="1"/>
</dbReference>
<gene>
    <name evidence="5 8" type="primary">rimM</name>
    <name evidence="8" type="ORF">H8693_01935</name>
</gene>
<dbReference type="GO" id="GO:0042274">
    <property type="term" value="P:ribosomal small subunit biogenesis"/>
    <property type="evidence" value="ECO:0007669"/>
    <property type="project" value="UniProtKB-UniRule"/>
</dbReference>
<dbReference type="InterPro" id="IPR002676">
    <property type="entry name" value="RimM_N"/>
</dbReference>